<proteinExistence type="inferred from homology"/>
<evidence type="ECO:0000313" key="3">
    <source>
        <dbReference type="EMBL" id="GAA4498570.1"/>
    </source>
</evidence>
<dbReference type="EMBL" id="BAABFC010000012">
    <property type="protein sequence ID" value="GAA4498570.1"/>
    <property type="molecule type" value="Genomic_DNA"/>
</dbReference>
<dbReference type="SMART" id="SM01152">
    <property type="entry name" value="DUF167"/>
    <property type="match status" value="1"/>
</dbReference>
<dbReference type="PANTHER" id="PTHR13420:SF7">
    <property type="entry name" value="UPF0235 PROTEIN C15ORF40"/>
    <property type="match status" value="1"/>
</dbReference>
<comment type="similarity">
    <text evidence="1 2">Belongs to the UPF0235 family.</text>
</comment>
<dbReference type="InterPro" id="IPR036591">
    <property type="entry name" value="YggU-like_sf"/>
</dbReference>
<accession>A0ABP8Q8H6</accession>
<dbReference type="HAMAP" id="MF_00634">
    <property type="entry name" value="UPF0235"/>
    <property type="match status" value="1"/>
</dbReference>
<dbReference type="NCBIfam" id="NF003466">
    <property type="entry name" value="PRK05090.1"/>
    <property type="match status" value="1"/>
</dbReference>
<dbReference type="RefSeq" id="WP_345012075.1">
    <property type="nucleotide sequence ID" value="NZ_BAABFC010000012.1"/>
</dbReference>
<reference evidence="4" key="1">
    <citation type="journal article" date="2019" name="Int. J. Syst. Evol. Microbiol.">
        <title>The Global Catalogue of Microorganisms (GCM) 10K type strain sequencing project: providing services to taxonomists for standard genome sequencing and annotation.</title>
        <authorList>
            <consortium name="The Broad Institute Genomics Platform"/>
            <consortium name="The Broad Institute Genome Sequencing Center for Infectious Disease"/>
            <person name="Wu L."/>
            <person name="Ma J."/>
        </authorList>
    </citation>
    <scope>NUCLEOTIDE SEQUENCE [LARGE SCALE GENOMIC DNA]</scope>
    <source>
        <strain evidence="4">JCM 32226</strain>
    </source>
</reference>
<protein>
    <recommendedName>
        <fullName evidence="2">UPF0235 protein GCM10023095_17210</fullName>
    </recommendedName>
</protein>
<evidence type="ECO:0000256" key="2">
    <source>
        <dbReference type="HAMAP-Rule" id="MF_00634"/>
    </source>
</evidence>
<dbReference type="NCBIfam" id="TIGR00251">
    <property type="entry name" value="DUF167 family protein"/>
    <property type="match status" value="1"/>
</dbReference>
<comment type="caution">
    <text evidence="3">The sequence shown here is derived from an EMBL/GenBank/DDBJ whole genome shotgun (WGS) entry which is preliminary data.</text>
</comment>
<sequence length="96" mass="10552">MSAVRWEGEQLLLALLIQPKASRDQFQGLHGDELKLAITAPPVDGQANAHLIKFLAKQFKVAKGQVSLLKGELGRHKLLAIDTPRQIPEPIAQLLN</sequence>
<dbReference type="SUPFAM" id="SSF69786">
    <property type="entry name" value="YggU-like"/>
    <property type="match status" value="1"/>
</dbReference>
<organism evidence="3 4">
    <name type="scientific">Pseudaeromonas paramecii</name>
    <dbReference type="NCBI Taxonomy" id="2138166"/>
    <lineage>
        <taxon>Bacteria</taxon>
        <taxon>Pseudomonadati</taxon>
        <taxon>Pseudomonadota</taxon>
        <taxon>Gammaproteobacteria</taxon>
        <taxon>Aeromonadales</taxon>
        <taxon>Aeromonadaceae</taxon>
        <taxon>Pseudaeromonas</taxon>
    </lineage>
</organism>
<dbReference type="PANTHER" id="PTHR13420">
    <property type="entry name" value="UPF0235 PROTEIN C15ORF40"/>
    <property type="match status" value="1"/>
</dbReference>
<name>A0ABP8Q8H6_9GAMM</name>
<evidence type="ECO:0000256" key="1">
    <source>
        <dbReference type="ARBA" id="ARBA00010364"/>
    </source>
</evidence>
<dbReference type="Gene3D" id="3.30.1200.10">
    <property type="entry name" value="YggU-like"/>
    <property type="match status" value="1"/>
</dbReference>
<dbReference type="InterPro" id="IPR003746">
    <property type="entry name" value="DUF167"/>
</dbReference>
<evidence type="ECO:0000313" key="4">
    <source>
        <dbReference type="Proteomes" id="UP001501321"/>
    </source>
</evidence>
<dbReference type="Proteomes" id="UP001501321">
    <property type="component" value="Unassembled WGS sequence"/>
</dbReference>
<gene>
    <name evidence="3" type="primary">yggU</name>
    <name evidence="3" type="ORF">GCM10023095_17210</name>
</gene>
<keyword evidence="4" id="KW-1185">Reference proteome</keyword>
<dbReference type="Pfam" id="PF02594">
    <property type="entry name" value="DUF167"/>
    <property type="match status" value="1"/>
</dbReference>